<accession>A0ACB6SFN1</accession>
<gene>
    <name evidence="1" type="ORF">BU25DRAFT_140881</name>
</gene>
<comment type="caution">
    <text evidence="1">The sequence shown here is derived from an EMBL/GenBank/DDBJ whole genome shotgun (WGS) entry which is preliminary data.</text>
</comment>
<dbReference type="Proteomes" id="UP000799754">
    <property type="component" value="Unassembled WGS sequence"/>
</dbReference>
<name>A0ACB6SFN1_9PLEO</name>
<keyword evidence="2" id="KW-1185">Reference proteome</keyword>
<protein>
    <submittedName>
        <fullName evidence="1">Uncharacterized protein</fullName>
    </submittedName>
</protein>
<evidence type="ECO:0000313" key="2">
    <source>
        <dbReference type="Proteomes" id="UP000799754"/>
    </source>
</evidence>
<proteinExistence type="predicted"/>
<dbReference type="EMBL" id="MU006703">
    <property type="protein sequence ID" value="KAF2632138.1"/>
    <property type="molecule type" value="Genomic_DNA"/>
</dbReference>
<organism evidence="1 2">
    <name type="scientific">Macroventuria anomochaeta</name>
    <dbReference type="NCBI Taxonomy" id="301207"/>
    <lineage>
        <taxon>Eukaryota</taxon>
        <taxon>Fungi</taxon>
        <taxon>Dikarya</taxon>
        <taxon>Ascomycota</taxon>
        <taxon>Pezizomycotina</taxon>
        <taxon>Dothideomycetes</taxon>
        <taxon>Pleosporomycetidae</taxon>
        <taxon>Pleosporales</taxon>
        <taxon>Pleosporineae</taxon>
        <taxon>Didymellaceae</taxon>
        <taxon>Macroventuria</taxon>
    </lineage>
</organism>
<sequence>MPHSMMPYNDALAAVCRLYEACLLVRYNSPANRRWQDAGESGHISQTSLIRTMAIRQLLSSVPAVKMRTIIGMETMQETGVVSGGFGQRIARLCRLTQSCTCIPTGPGSYCGLILAATSTASASPFLAFLRSLSWLLLQTLLPFAPALSNSGGKHPAPILAQIWSVCGPFRLGPSKRTALTSGYTA</sequence>
<evidence type="ECO:0000313" key="1">
    <source>
        <dbReference type="EMBL" id="KAF2632138.1"/>
    </source>
</evidence>
<reference evidence="1" key="1">
    <citation type="journal article" date="2020" name="Stud. Mycol.">
        <title>101 Dothideomycetes genomes: a test case for predicting lifestyles and emergence of pathogens.</title>
        <authorList>
            <person name="Haridas S."/>
            <person name="Albert R."/>
            <person name="Binder M."/>
            <person name="Bloem J."/>
            <person name="Labutti K."/>
            <person name="Salamov A."/>
            <person name="Andreopoulos B."/>
            <person name="Baker S."/>
            <person name="Barry K."/>
            <person name="Bills G."/>
            <person name="Bluhm B."/>
            <person name="Cannon C."/>
            <person name="Castanera R."/>
            <person name="Culley D."/>
            <person name="Daum C."/>
            <person name="Ezra D."/>
            <person name="Gonzalez J."/>
            <person name="Henrissat B."/>
            <person name="Kuo A."/>
            <person name="Liang C."/>
            <person name="Lipzen A."/>
            <person name="Lutzoni F."/>
            <person name="Magnuson J."/>
            <person name="Mondo S."/>
            <person name="Nolan M."/>
            <person name="Ohm R."/>
            <person name="Pangilinan J."/>
            <person name="Park H.-J."/>
            <person name="Ramirez L."/>
            <person name="Alfaro M."/>
            <person name="Sun H."/>
            <person name="Tritt A."/>
            <person name="Yoshinaga Y."/>
            <person name="Zwiers L.-H."/>
            <person name="Turgeon B."/>
            <person name="Goodwin S."/>
            <person name="Spatafora J."/>
            <person name="Crous P."/>
            <person name="Grigoriev I."/>
        </authorList>
    </citation>
    <scope>NUCLEOTIDE SEQUENCE</scope>
    <source>
        <strain evidence="1">CBS 525.71</strain>
    </source>
</reference>